<evidence type="ECO:0000256" key="3">
    <source>
        <dbReference type="ARBA" id="ARBA00022723"/>
    </source>
</evidence>
<evidence type="ECO:0000256" key="4">
    <source>
        <dbReference type="ARBA" id="ARBA00022833"/>
    </source>
</evidence>
<dbReference type="NCBIfam" id="NF007020">
    <property type="entry name" value="PRK09485.1"/>
    <property type="match status" value="1"/>
</dbReference>
<dbReference type="AlphaFoldDB" id="A0A1B2DG22"/>
<name>A0A1B2DG22_9BACL</name>
<dbReference type="GO" id="GO:0009086">
    <property type="term" value="P:methionine biosynthetic process"/>
    <property type="evidence" value="ECO:0007669"/>
    <property type="project" value="InterPro"/>
</dbReference>
<dbReference type="Gene3D" id="3.20.20.330">
    <property type="entry name" value="Homocysteine-binding-like domain"/>
    <property type="match status" value="1"/>
</dbReference>
<feature type="domain" description="Hcy-binding" evidence="8">
    <location>
        <begin position="10"/>
        <end position="340"/>
    </location>
</feature>
<reference evidence="9" key="1">
    <citation type="submission" date="2016-08" db="EMBL/GenBank/DDBJ databases">
        <title>Complete Genome Seqeunce of Paenibacillus sp. BIHB 4019 from tea rhizoplane.</title>
        <authorList>
            <person name="Thakur R."/>
            <person name="Swarnkar M.K."/>
            <person name="Gulati A."/>
        </authorList>
    </citation>
    <scope>NUCLEOTIDE SEQUENCE [LARGE SCALE GENOMIC DNA]</scope>
    <source>
        <strain evidence="9">BIHB4019</strain>
    </source>
</reference>
<dbReference type="GO" id="GO:0008898">
    <property type="term" value="F:S-adenosylmethionine-homocysteine S-methyltransferase activity"/>
    <property type="evidence" value="ECO:0007669"/>
    <property type="project" value="TreeGrafter"/>
</dbReference>
<feature type="region of interest" description="Disordered" evidence="7">
    <location>
        <begin position="117"/>
        <end position="142"/>
    </location>
</feature>
<evidence type="ECO:0000259" key="8">
    <source>
        <dbReference type="PROSITE" id="PS50970"/>
    </source>
</evidence>
<accession>A0A1B2DG22</accession>
<evidence type="ECO:0000313" key="9">
    <source>
        <dbReference type="EMBL" id="ANY66619.1"/>
    </source>
</evidence>
<dbReference type="GO" id="GO:0032259">
    <property type="term" value="P:methylation"/>
    <property type="evidence" value="ECO:0007669"/>
    <property type="project" value="UniProtKB-KW"/>
</dbReference>
<evidence type="ECO:0000256" key="6">
    <source>
        <dbReference type="PROSITE-ProRule" id="PRU00333"/>
    </source>
</evidence>
<evidence type="ECO:0000256" key="5">
    <source>
        <dbReference type="ARBA" id="ARBA00076752"/>
    </source>
</evidence>
<evidence type="ECO:0000256" key="7">
    <source>
        <dbReference type="SAM" id="MobiDB-lite"/>
    </source>
</evidence>
<feature type="binding site" evidence="6">
    <location>
        <position position="326"/>
    </location>
    <ligand>
        <name>Zn(2+)</name>
        <dbReference type="ChEBI" id="CHEBI:29105"/>
    </ligand>
</feature>
<protein>
    <recommendedName>
        <fullName evidence="5">S-methylmethionine:homocysteine methyltransferase</fullName>
    </recommendedName>
</protein>
<dbReference type="InterPro" id="IPR051486">
    <property type="entry name" value="Hcy_S-methyltransferase"/>
</dbReference>
<dbReference type="PANTHER" id="PTHR46015">
    <property type="entry name" value="ZGC:172121"/>
    <property type="match status" value="1"/>
</dbReference>
<evidence type="ECO:0000256" key="2">
    <source>
        <dbReference type="ARBA" id="ARBA00022679"/>
    </source>
</evidence>
<dbReference type="PANTHER" id="PTHR46015:SF1">
    <property type="entry name" value="HOMOCYSTEINE S-METHYLTRANSFERASE-LIKE ISOFORM 1"/>
    <property type="match status" value="1"/>
</dbReference>
<dbReference type="GO" id="GO:0008270">
    <property type="term" value="F:zinc ion binding"/>
    <property type="evidence" value="ECO:0007669"/>
    <property type="project" value="InterPro"/>
</dbReference>
<keyword evidence="1 6" id="KW-0489">Methyltransferase</keyword>
<dbReference type="EMBL" id="CP016808">
    <property type="protein sequence ID" value="ANY66619.1"/>
    <property type="molecule type" value="Genomic_DNA"/>
</dbReference>
<keyword evidence="3 6" id="KW-0479">Metal-binding</keyword>
<sequence length="342" mass="36964">MEKINGATHNVIEDILQKHEIMVLDGAMATELERHGCDLNDSLWSARVLLSQPELIYQVHLDYYRAGADCATTSSYQATVDGFLKRGLSEEEALKLIKSTVELARKARDDYWEQEAAGAVGGNREGDGASEQTASSRAANSANRPKPLVAASIGPYGAYLADGSEYVGNYGVSDEVLTEFHRPRMAAVIEAGADLLAFETVPSLQEARVLDALLKEFPGVYAWLSFSLKNETSISEGTPLAECAAAFAQSEQIAAIGMNCAPGAVVTEAIKVLRAHSQKPVIVYPNSGESYNPETKTWHGEGSCPSFLEEAEGWYEAGARIIGGCCRTSPQQIEAIARKWRA</sequence>
<evidence type="ECO:0000256" key="1">
    <source>
        <dbReference type="ARBA" id="ARBA00022603"/>
    </source>
</evidence>
<keyword evidence="2 6" id="KW-0808">Transferase</keyword>
<dbReference type="PIRSF" id="PIRSF037505">
    <property type="entry name" value="Betaine_HMT"/>
    <property type="match status" value="1"/>
</dbReference>
<dbReference type="InterPro" id="IPR017226">
    <property type="entry name" value="BHMT-like"/>
</dbReference>
<dbReference type="GO" id="GO:0033528">
    <property type="term" value="P:S-methylmethionine cycle"/>
    <property type="evidence" value="ECO:0007669"/>
    <property type="project" value="TreeGrafter"/>
</dbReference>
<keyword evidence="4 6" id="KW-0862">Zinc</keyword>
<feature type="binding site" evidence="6">
    <location>
        <position position="325"/>
    </location>
    <ligand>
        <name>Zn(2+)</name>
        <dbReference type="ChEBI" id="CHEBI:29105"/>
    </ligand>
</feature>
<dbReference type="InterPro" id="IPR003726">
    <property type="entry name" value="HCY_dom"/>
</dbReference>
<proteinExistence type="predicted"/>
<comment type="cofactor">
    <cofactor evidence="6">
        <name>Zn(2+)</name>
        <dbReference type="ChEBI" id="CHEBI:29105"/>
    </cofactor>
</comment>
<dbReference type="PROSITE" id="PS50970">
    <property type="entry name" value="HCY"/>
    <property type="match status" value="1"/>
</dbReference>
<feature type="binding site" evidence="6">
    <location>
        <position position="260"/>
    </location>
    <ligand>
        <name>Zn(2+)</name>
        <dbReference type="ChEBI" id="CHEBI:29105"/>
    </ligand>
</feature>
<dbReference type="Pfam" id="PF02574">
    <property type="entry name" value="S-methyl_trans"/>
    <property type="match status" value="1"/>
</dbReference>
<dbReference type="FunFam" id="3.20.20.330:FF:000002">
    <property type="entry name" value="Homocysteine S-methyltransferase"/>
    <property type="match status" value="1"/>
</dbReference>
<dbReference type="InterPro" id="IPR036589">
    <property type="entry name" value="HCY_dom_sf"/>
</dbReference>
<dbReference type="SUPFAM" id="SSF82282">
    <property type="entry name" value="Homocysteine S-methyltransferase"/>
    <property type="match status" value="1"/>
</dbReference>
<gene>
    <name evidence="9" type="ORF">BBD42_09225</name>
</gene>
<organism evidence="9">
    <name type="scientific">Paenibacillus sp. BIHB 4019</name>
    <dbReference type="NCBI Taxonomy" id="1870819"/>
    <lineage>
        <taxon>Bacteria</taxon>
        <taxon>Bacillati</taxon>
        <taxon>Bacillota</taxon>
        <taxon>Bacilli</taxon>
        <taxon>Bacillales</taxon>
        <taxon>Paenibacillaceae</taxon>
        <taxon>Paenibacillus</taxon>
    </lineage>
</organism>